<name>A0AAJ1UBF6_9RHOB</name>
<evidence type="ECO:0000313" key="2">
    <source>
        <dbReference type="Proteomes" id="UP001227162"/>
    </source>
</evidence>
<dbReference type="InterPro" id="IPR012334">
    <property type="entry name" value="Pectin_lyas_fold"/>
</dbReference>
<evidence type="ECO:0000313" key="1">
    <source>
        <dbReference type="EMBL" id="MDQ2093491.1"/>
    </source>
</evidence>
<dbReference type="RefSeq" id="WP_317625078.1">
    <property type="nucleotide sequence ID" value="NZ_JANFFA010000001.1"/>
</dbReference>
<dbReference type="AlphaFoldDB" id="A0AAJ1UBF6"/>
<sequence length="763" mass="82343">MSVEITEGVTLMPPPFADGLNVWSSGDGTPGSDTYASAANAAFVPADQDFSGCLEVQKTASTQKIRYMGETPLLPGVYLRVTARVKAISGNLPSVRIAGWAGAAGGGHVSGVEETGPSTTLSQYGEVVEVSAIVGVGNRTGVDMVWGAEPIYGHFGIDLTGQTGGVVRVDDIVIEDVTNVFLRTMMGTIDVRDYGAIGDGITDDRAAFEAADAAAAGRTVIVSDGEYYLGDDMTFESEVQFEGTVTMPVDAIFVLRRNFHLPAYIDAFGDEELAFKKAFQALLDNADHESLDMGGRIVNLTGPIDMQAAVANRTTYATRRVIANGQFSAEDTPAWDEDVVTSQASYSASNNKVLSGVENAANIPVGALVEGNGVGREVYVRAVNVGAQQITLSDELYDAEGTQTFTFRRFKYMLDFSGFADLDKMTIRDVEFNCRGRASGVMLATAGLIFQVRDCYFTKPKDRGLTSPGEGSQGLLVDRCQFLSNEGDDVATSRTSIALNVNANDAKIRNNRATRFRHFAVISGSGAIVTGNHFFQGDNVDGGARTAGIVLGKTSLRVIFNSNYVDNCFLEWTNELDSDPDQSSEFSFSQLNITDNTFYCTHAASWFSFIVVKPLGTGHFLNGMVVQGNTFRAVGVVLDRVDRVDTSFADLDWGRTKNVTFSDNMFNNITTAVSNPLVKTHVEASTAQSWIVDCAPNLPFGGWARNVESVQAIGAIRTDANVSSHQMPYVKLEEGSNNDQVELVWDRPVRGEVMIRVRMDTPI</sequence>
<reference evidence="1" key="1">
    <citation type="submission" date="2022-07" db="EMBL/GenBank/DDBJ databases">
        <authorList>
            <person name="Otstavnykh N."/>
            <person name="Isaeva M."/>
            <person name="Bystritskaya E."/>
        </authorList>
    </citation>
    <scope>NUCLEOTIDE SEQUENCE</scope>
    <source>
        <strain evidence="1">10Alg 79</strain>
    </source>
</reference>
<dbReference type="SUPFAM" id="SSF51126">
    <property type="entry name" value="Pectin lyase-like"/>
    <property type="match status" value="1"/>
</dbReference>
<accession>A0AAJ1UBF6</accession>
<protein>
    <submittedName>
        <fullName evidence="1">Right-handed parallel beta-helix repeat-containing protein</fullName>
    </submittedName>
</protein>
<keyword evidence="2" id="KW-1185">Reference proteome</keyword>
<comment type="caution">
    <text evidence="1">The sequence shown here is derived from an EMBL/GenBank/DDBJ whole genome shotgun (WGS) entry which is preliminary data.</text>
</comment>
<gene>
    <name evidence="1" type="ORF">NOI20_05160</name>
</gene>
<dbReference type="Proteomes" id="UP001227162">
    <property type="component" value="Unassembled WGS sequence"/>
</dbReference>
<dbReference type="Gene3D" id="2.160.20.10">
    <property type="entry name" value="Single-stranded right-handed beta-helix, Pectin lyase-like"/>
    <property type="match status" value="2"/>
</dbReference>
<reference evidence="1" key="2">
    <citation type="submission" date="2023-04" db="EMBL/GenBank/DDBJ databases">
        <title>'Rhodoalgimonas zhirmunskyi' gen. nov., isolated from a red alga.</title>
        <authorList>
            <person name="Nedashkovskaya O.I."/>
            <person name="Otstavnykh N.Y."/>
            <person name="Bystritskaya E.P."/>
            <person name="Balabanova L.A."/>
            <person name="Isaeva M.P."/>
        </authorList>
    </citation>
    <scope>NUCLEOTIDE SEQUENCE</scope>
    <source>
        <strain evidence="1">10Alg 79</strain>
    </source>
</reference>
<dbReference type="InterPro" id="IPR011050">
    <property type="entry name" value="Pectin_lyase_fold/virulence"/>
</dbReference>
<organism evidence="1 2">
    <name type="scientific">Rhodalgimonas zhirmunskyi</name>
    <dbReference type="NCBI Taxonomy" id="2964767"/>
    <lineage>
        <taxon>Bacteria</taxon>
        <taxon>Pseudomonadati</taxon>
        <taxon>Pseudomonadota</taxon>
        <taxon>Alphaproteobacteria</taxon>
        <taxon>Rhodobacterales</taxon>
        <taxon>Roseobacteraceae</taxon>
        <taxon>Rhodalgimonas</taxon>
    </lineage>
</organism>
<dbReference type="EMBL" id="JANFFA010000001">
    <property type="protein sequence ID" value="MDQ2093491.1"/>
    <property type="molecule type" value="Genomic_DNA"/>
</dbReference>
<proteinExistence type="predicted"/>